<dbReference type="GeneID" id="93074962"/>
<keyword evidence="4" id="KW-1185">Reference proteome</keyword>
<dbReference type="RefSeq" id="WP_003443044.1">
    <property type="nucleotide sequence ID" value="NZ_ANZB01000003.1"/>
</dbReference>
<accession>A0A0H3JAX1</accession>
<dbReference type="AlphaFoldDB" id="A0A0H3JAX1"/>
<dbReference type="Proteomes" id="UP000028042">
    <property type="component" value="Unassembled WGS sequence"/>
</dbReference>
<dbReference type="Proteomes" id="UP000030905">
    <property type="component" value="Chromosome"/>
</dbReference>
<dbReference type="EMBL" id="CP009268">
    <property type="protein sequence ID" value="AJA52893.1"/>
    <property type="molecule type" value="Genomic_DNA"/>
</dbReference>
<dbReference type="eggNOG" id="ENOG5030H5W">
    <property type="taxonomic scope" value="Bacteria"/>
</dbReference>
<evidence type="ECO:0000313" key="2">
    <source>
        <dbReference type="EMBL" id="KRU11099.1"/>
    </source>
</evidence>
<evidence type="ECO:0000313" key="4">
    <source>
        <dbReference type="Proteomes" id="UP000030905"/>
    </source>
</evidence>
<dbReference type="PATRIC" id="fig|1262449.3.peg.1285"/>
<name>A0A0H3JAX1_CLOPA</name>
<dbReference type="KEGG" id="cpae:CPAST_c28390"/>
<evidence type="ECO:0000313" key="1">
    <source>
        <dbReference type="EMBL" id="AJA52893.1"/>
    </source>
</evidence>
<reference evidence="1 4" key="1">
    <citation type="journal article" date="2015" name="Genome Announc.">
        <title>Complete Genome Sequence of the Nitrogen-Fixing and Solvent-Producing Clostridium pasteurianum DSM 525.</title>
        <authorList>
            <person name="Poehlein A."/>
            <person name="Grosse-Honebrink A."/>
            <person name="Zhang Y."/>
            <person name="Minton N.P."/>
            <person name="Daniel R."/>
        </authorList>
    </citation>
    <scope>NUCLEOTIDE SEQUENCE [LARGE SCALE GENOMIC DNA]</scope>
    <source>
        <strain evidence="1">DSM 525</strain>
        <strain evidence="4">DSM 525 / ATCC 6013</strain>
    </source>
</reference>
<protein>
    <submittedName>
        <fullName evidence="1">Uncharacterized protein</fullName>
    </submittedName>
</protein>
<dbReference type="KEGG" id="cpat:CLPA_c28390"/>
<sequence length="302" mass="35614">MSFNDLKKVIYDKDDHKFQMWSKHREIIRDVVERRMQELNLDANKSIAIWGAGKCYDIDLEYLSNKFDKVVLMDINEDSMKDALILHNVIDRENIEIKKVDFMDNTDKIYKEFSSLIENRCDVHELKRYLENLENSIINNNEVNKDLDKYNISLCLGVHSQILVAINIMLAQAKKIYHESDIEDLINIFKICKRQAEKNFNDSIISHSTDLLFIGFDLMELSLKNGTEKFYDLIQEALLKNDIENVIKTAMRYPVSGAVQAAEDIWDRIMNKKLKFDAFDAWIWDYDMEKSYVFILETIIKP</sequence>
<reference evidence="2" key="2">
    <citation type="submission" date="2015-10" db="EMBL/GenBank/DDBJ databases">
        <title>Improved Draft Genome Sequence of Clostridium pasteurianum Strain ATCC 6013 (DSM 525) Using a Hybrid Next-Generation Sequencing Approach.</title>
        <authorList>
            <person name="Pyne M.E."/>
            <person name="Utturkar S.M."/>
            <person name="Brown S.D."/>
            <person name="Moo-Young M."/>
            <person name="Chung D.A."/>
            <person name="Chou P.C."/>
        </authorList>
    </citation>
    <scope>NUCLEOTIDE SEQUENCE</scope>
    <source>
        <strain evidence="2">ATCC 6013</strain>
    </source>
</reference>
<gene>
    <name evidence="1" type="ORF">CLPA_c28390</name>
    <name evidence="2" type="ORF">CP6013_00346</name>
</gene>
<evidence type="ECO:0000313" key="3">
    <source>
        <dbReference type="Proteomes" id="UP000028042"/>
    </source>
</evidence>
<organism evidence="1 4">
    <name type="scientific">Clostridium pasteurianum DSM 525 = ATCC 6013</name>
    <dbReference type="NCBI Taxonomy" id="1262449"/>
    <lineage>
        <taxon>Bacteria</taxon>
        <taxon>Bacillati</taxon>
        <taxon>Bacillota</taxon>
        <taxon>Clostridia</taxon>
        <taxon>Eubacteriales</taxon>
        <taxon>Clostridiaceae</taxon>
        <taxon>Clostridium</taxon>
    </lineage>
</organism>
<dbReference type="EMBL" id="JPGY02000001">
    <property type="protein sequence ID" value="KRU11099.1"/>
    <property type="molecule type" value="Genomic_DNA"/>
</dbReference>
<proteinExistence type="predicted"/>
<reference evidence="2 3" key="3">
    <citation type="journal article" name="Genome Announc.">
        <title>Improved Draft Genome Sequence of Clostridium pasteurianum Strain ATCC 6013 (DSM 525) Using a Hybrid Next-Generation Sequencing Approach.</title>
        <authorList>
            <person name="Pyne M.E."/>
            <person name="Utturkar S."/>
            <person name="Brown S.D."/>
            <person name="Moo-Young M."/>
            <person name="Chung D.A."/>
            <person name="Chou C.P."/>
        </authorList>
    </citation>
    <scope>NUCLEOTIDE SEQUENCE [LARGE SCALE GENOMIC DNA]</scope>
    <source>
        <strain evidence="2 3">ATCC 6013</strain>
    </source>
</reference>